<dbReference type="InterPro" id="IPR018062">
    <property type="entry name" value="HTH_AraC-typ_CS"/>
</dbReference>
<sequence length="278" mass="32357">MPTQHSRLWKEFMGGARFHVSVAAYTKVPSTWRDTDFVPDFNRFYMIREGEGLIRIEDREIRPEPGQLVLMPAGVRQSYSTISEDTFGKYWCHFTATIGEMSLFDLLEVPPTIRIDRGDEWQAWTNRFETLIREMHNPTLAAGFRVTATIMEMVAAYIETAGRDVRVSRSTAVVDKINTVVRYMESRLDQQLTVEEMAKVAHYHPNYFIQVFKQFTGLSPIQYVNSLRIERAKRWLAATDMTVSEIAEQLGMSLYYFSRLFKEQTGFSPTAYRQLDNR</sequence>
<dbReference type="InterPro" id="IPR003313">
    <property type="entry name" value="AraC-bd"/>
</dbReference>
<dbReference type="SUPFAM" id="SSF51215">
    <property type="entry name" value="Regulatory protein AraC"/>
    <property type="match status" value="1"/>
</dbReference>
<dbReference type="Gene3D" id="1.10.10.60">
    <property type="entry name" value="Homeodomain-like"/>
    <property type="match status" value="2"/>
</dbReference>
<evidence type="ECO:0000313" key="6">
    <source>
        <dbReference type="Proteomes" id="UP000680304"/>
    </source>
</evidence>
<keyword evidence="3" id="KW-0804">Transcription</keyword>
<dbReference type="PROSITE" id="PS00041">
    <property type="entry name" value="HTH_ARAC_FAMILY_1"/>
    <property type="match status" value="1"/>
</dbReference>
<reference evidence="5 6" key="1">
    <citation type="submission" date="2021-04" db="EMBL/GenBank/DDBJ databases">
        <title>Draft genome sequence of Paenibacillus cisolokensis, LC2-13A.</title>
        <authorList>
            <person name="Uke A."/>
            <person name="Chhe C."/>
            <person name="Baramee S."/>
            <person name="Kosugi A."/>
        </authorList>
    </citation>
    <scope>NUCLEOTIDE SEQUENCE [LARGE SCALE GENOMIC DNA]</scope>
    <source>
        <strain evidence="5 6">LC2-13A</strain>
    </source>
</reference>
<feature type="domain" description="HTH araC/xylS-type" evidence="4">
    <location>
        <begin position="178"/>
        <end position="275"/>
    </location>
</feature>
<dbReference type="Pfam" id="PF02311">
    <property type="entry name" value="AraC_binding"/>
    <property type="match status" value="1"/>
</dbReference>
<dbReference type="InterPro" id="IPR018060">
    <property type="entry name" value="HTH_AraC"/>
</dbReference>
<evidence type="ECO:0000256" key="2">
    <source>
        <dbReference type="ARBA" id="ARBA00023125"/>
    </source>
</evidence>
<evidence type="ECO:0000259" key="4">
    <source>
        <dbReference type="PROSITE" id="PS01124"/>
    </source>
</evidence>
<dbReference type="SUPFAM" id="SSF46689">
    <property type="entry name" value="Homeodomain-like"/>
    <property type="match status" value="2"/>
</dbReference>
<dbReference type="Proteomes" id="UP000680304">
    <property type="component" value="Unassembled WGS sequence"/>
</dbReference>
<accession>A0ABQ4NG24</accession>
<evidence type="ECO:0000313" key="5">
    <source>
        <dbReference type="EMBL" id="GIQ67146.1"/>
    </source>
</evidence>
<dbReference type="PANTHER" id="PTHR43280">
    <property type="entry name" value="ARAC-FAMILY TRANSCRIPTIONAL REGULATOR"/>
    <property type="match status" value="1"/>
</dbReference>
<proteinExistence type="predicted"/>
<dbReference type="Pfam" id="PF12833">
    <property type="entry name" value="HTH_18"/>
    <property type="match status" value="1"/>
</dbReference>
<dbReference type="RefSeq" id="WP_062489549.1">
    <property type="nucleotide sequence ID" value="NZ_BOVJ01000265.1"/>
</dbReference>
<evidence type="ECO:0000256" key="3">
    <source>
        <dbReference type="ARBA" id="ARBA00023163"/>
    </source>
</evidence>
<comment type="caution">
    <text evidence="5">The sequence shown here is derived from an EMBL/GenBank/DDBJ whole genome shotgun (WGS) entry which is preliminary data.</text>
</comment>
<organism evidence="5 6">
    <name type="scientific">Paenibacillus cisolokensis</name>
    <dbReference type="NCBI Taxonomy" id="1658519"/>
    <lineage>
        <taxon>Bacteria</taxon>
        <taxon>Bacillati</taxon>
        <taxon>Bacillota</taxon>
        <taxon>Bacilli</taxon>
        <taxon>Bacillales</taxon>
        <taxon>Paenibacillaceae</taxon>
        <taxon>Paenibacillus</taxon>
    </lineage>
</organism>
<keyword evidence="6" id="KW-1185">Reference proteome</keyword>
<name>A0ABQ4NG24_9BACL</name>
<protein>
    <submittedName>
        <fullName evidence="5">Transcriptional regulator</fullName>
    </submittedName>
</protein>
<dbReference type="PANTHER" id="PTHR43280:SF2">
    <property type="entry name" value="HTH-TYPE TRANSCRIPTIONAL REGULATOR EXSA"/>
    <property type="match status" value="1"/>
</dbReference>
<keyword evidence="1" id="KW-0805">Transcription regulation</keyword>
<dbReference type="Gene3D" id="2.60.120.280">
    <property type="entry name" value="Regulatory protein AraC"/>
    <property type="match status" value="1"/>
</dbReference>
<dbReference type="SMART" id="SM00342">
    <property type="entry name" value="HTH_ARAC"/>
    <property type="match status" value="1"/>
</dbReference>
<gene>
    <name evidence="5" type="ORF">PACILC2_57140</name>
</gene>
<dbReference type="InterPro" id="IPR037923">
    <property type="entry name" value="HTH-like"/>
</dbReference>
<evidence type="ECO:0000256" key="1">
    <source>
        <dbReference type="ARBA" id="ARBA00023015"/>
    </source>
</evidence>
<dbReference type="EMBL" id="BOVJ01000265">
    <property type="protein sequence ID" value="GIQ67146.1"/>
    <property type="molecule type" value="Genomic_DNA"/>
</dbReference>
<dbReference type="PROSITE" id="PS01124">
    <property type="entry name" value="HTH_ARAC_FAMILY_2"/>
    <property type="match status" value="1"/>
</dbReference>
<dbReference type="InterPro" id="IPR009057">
    <property type="entry name" value="Homeodomain-like_sf"/>
</dbReference>
<keyword evidence="2" id="KW-0238">DNA-binding</keyword>